<organism evidence="3">
    <name type="scientific">freshwater metagenome</name>
    <dbReference type="NCBI Taxonomy" id="449393"/>
    <lineage>
        <taxon>unclassified sequences</taxon>
        <taxon>metagenomes</taxon>
        <taxon>ecological metagenomes</taxon>
    </lineage>
</organism>
<evidence type="ECO:0000313" key="1">
    <source>
        <dbReference type="EMBL" id="CAB4597464.1"/>
    </source>
</evidence>
<name>A0A6J7T2B8_9ZZZZ</name>
<dbReference type="EMBL" id="CAEZZV010000040">
    <property type="protein sequence ID" value="CAB4774558.1"/>
    <property type="molecule type" value="Genomic_DNA"/>
</dbReference>
<gene>
    <name evidence="1" type="ORF">UFOPK1820_00509</name>
    <name evidence="2" type="ORF">UFOPK2921_00454</name>
    <name evidence="3" type="ORF">UFOPK4275_00510</name>
    <name evidence="4" type="ORF">UFOPK4422_00149</name>
</gene>
<sequence length="500" mass="55959">MSGELETIRRITAWHVGSALPRGEVINVHVADNDEILILSFVRMGGESLPWGVALGLMGEEAEFFSVADPRNRDLVATSLVEVAKRVLIHFGHPDFTENTDETAMMYRHRQIWVPGRSHLDLLHTIAFAYARTTWDRPEIEVLRAFGQLCNCLFVESQRPGQQTVIVASDALKIAHIFPGSSVRQGHLGYLLGWLGRQRTRQTRLVAAHAAEKLSVAAMLDPELERSQLGPLVEKWNEPAWDERVSKGKKTAVAISLVLQTELERRHQLVESAIEILRQDARAYNSGLTDLVRIGTDKFSKLWFDNALRESSGNIDERPFWPGLWGDVNARAASFAYHQRVAADRERVHFLVHGDRELQNEELMRGHGLRGKVKAVSGNGSTWTFIYDYPELPSLKIGGTLSIAGIPKCSLTIVSIDPETREVILIPGWKSRKTGVGPVAEAPSDRSWLRQTLILLEDFPANLVVKLSYKVAKQSETDFDILDYFSFEADDVPVAGGDDE</sequence>
<proteinExistence type="predicted"/>
<accession>A0A6J7T2B8</accession>
<dbReference type="EMBL" id="CAEZUK010000060">
    <property type="protein sequence ID" value="CAB4597464.1"/>
    <property type="molecule type" value="Genomic_DNA"/>
</dbReference>
<reference evidence="3" key="1">
    <citation type="submission" date="2020-05" db="EMBL/GenBank/DDBJ databases">
        <authorList>
            <person name="Chiriac C."/>
            <person name="Salcher M."/>
            <person name="Ghai R."/>
            <person name="Kavagutti S V."/>
        </authorList>
    </citation>
    <scope>NUCLEOTIDE SEQUENCE</scope>
</reference>
<evidence type="ECO:0000313" key="4">
    <source>
        <dbReference type="EMBL" id="CAB5110670.1"/>
    </source>
</evidence>
<protein>
    <submittedName>
        <fullName evidence="3">Unannotated protein</fullName>
    </submittedName>
</protein>
<dbReference type="EMBL" id="CAFBRX010000007">
    <property type="protein sequence ID" value="CAB5110670.1"/>
    <property type="molecule type" value="Genomic_DNA"/>
</dbReference>
<evidence type="ECO:0000313" key="3">
    <source>
        <dbReference type="EMBL" id="CAB5047769.1"/>
    </source>
</evidence>
<dbReference type="EMBL" id="CAFBQJ010000068">
    <property type="protein sequence ID" value="CAB5047769.1"/>
    <property type="molecule type" value="Genomic_DNA"/>
</dbReference>
<evidence type="ECO:0000313" key="2">
    <source>
        <dbReference type="EMBL" id="CAB4774558.1"/>
    </source>
</evidence>
<dbReference type="AlphaFoldDB" id="A0A6J7T2B8"/>